<dbReference type="InterPro" id="IPR001626">
    <property type="entry name" value="ABC_TroCD"/>
</dbReference>
<comment type="subcellular location">
    <subcellularLocation>
        <location evidence="6">Cell membrane</location>
        <topology evidence="6">Multi-pass membrane protein</topology>
    </subcellularLocation>
    <subcellularLocation>
        <location evidence="1">Membrane</location>
        <topology evidence="1">Multi-pass membrane protein</topology>
    </subcellularLocation>
</comment>
<protein>
    <submittedName>
        <fullName evidence="8">Metal ABC transporter permease</fullName>
    </submittedName>
</protein>
<feature type="transmembrane region" description="Helical" evidence="7">
    <location>
        <begin position="215"/>
        <end position="236"/>
    </location>
</feature>
<keyword evidence="4 7" id="KW-1133">Transmembrane helix</keyword>
<proteinExistence type="inferred from homology"/>
<feature type="transmembrane region" description="Helical" evidence="7">
    <location>
        <begin position="130"/>
        <end position="150"/>
    </location>
</feature>
<keyword evidence="6" id="KW-0813">Transport</keyword>
<evidence type="ECO:0000256" key="1">
    <source>
        <dbReference type="ARBA" id="ARBA00004141"/>
    </source>
</evidence>
<sequence>MLEMFQYGFLQNAFLAGIMIALVAPVIGVYLVLRRQSLMAETLSHVSLAGVAVGALLGLYPMLTAMVAALIGAVFVDTLRRSFKAYSELSIAILMSGGLASAVVLMSLNKGVSRSFTSYLFGSIIAVSETDLYVMGGVVALVGLFFWFLWRPMYVLTFDEETAQVSGVPVKLLSVSFSLLAGLVVAVSMPIIGVLLVSSLMTLPASIALRVSRGFAMTIFVAVLVGLTSVLGGLSASYALDIPPGGTIVLLLLAILVVTLIVKRIVSMIQARVGAEQDAENGNGVVRTLGER</sequence>
<evidence type="ECO:0000256" key="6">
    <source>
        <dbReference type="RuleBase" id="RU003943"/>
    </source>
</evidence>
<name>A0ABT3X3P9_9BACL</name>
<dbReference type="Pfam" id="PF00950">
    <property type="entry name" value="ABC-3"/>
    <property type="match status" value="1"/>
</dbReference>
<comment type="similarity">
    <text evidence="2 6">Belongs to the ABC-3 integral membrane protein family.</text>
</comment>
<feature type="transmembrane region" description="Helical" evidence="7">
    <location>
        <begin position="179"/>
        <end position="203"/>
    </location>
</feature>
<dbReference type="Gene3D" id="1.10.3470.10">
    <property type="entry name" value="ABC transporter involved in vitamin B12 uptake, BtuC"/>
    <property type="match status" value="1"/>
</dbReference>
<feature type="transmembrane region" description="Helical" evidence="7">
    <location>
        <begin position="242"/>
        <end position="262"/>
    </location>
</feature>
<feature type="transmembrane region" description="Helical" evidence="7">
    <location>
        <begin position="45"/>
        <end position="71"/>
    </location>
</feature>
<reference evidence="8 9" key="1">
    <citation type="submission" date="2022-11" db="EMBL/GenBank/DDBJ databases">
        <title>Study of microbial diversity in lake waters.</title>
        <authorList>
            <person name="Zhang J."/>
        </authorList>
    </citation>
    <scope>NUCLEOTIDE SEQUENCE [LARGE SCALE GENOMIC DNA]</scope>
    <source>
        <strain evidence="8 9">DT12</strain>
    </source>
</reference>
<dbReference type="EMBL" id="JAPMLT010000008">
    <property type="protein sequence ID" value="MCX7571076.1"/>
    <property type="molecule type" value="Genomic_DNA"/>
</dbReference>
<dbReference type="Proteomes" id="UP001208017">
    <property type="component" value="Unassembled WGS sequence"/>
</dbReference>
<feature type="transmembrane region" description="Helical" evidence="7">
    <location>
        <begin position="91"/>
        <end position="109"/>
    </location>
</feature>
<accession>A0ABT3X3P9</accession>
<dbReference type="SUPFAM" id="SSF81345">
    <property type="entry name" value="ABC transporter involved in vitamin B12 uptake, BtuC"/>
    <property type="match status" value="1"/>
</dbReference>
<dbReference type="PANTHER" id="PTHR30477">
    <property type="entry name" value="ABC-TRANSPORTER METAL-BINDING PROTEIN"/>
    <property type="match status" value="1"/>
</dbReference>
<dbReference type="CDD" id="cd06550">
    <property type="entry name" value="TM_ABC_iron-siderophores_like"/>
    <property type="match status" value="1"/>
</dbReference>
<organism evidence="8 9">
    <name type="scientific">Tumebacillus lacus</name>
    <dbReference type="NCBI Taxonomy" id="2995335"/>
    <lineage>
        <taxon>Bacteria</taxon>
        <taxon>Bacillati</taxon>
        <taxon>Bacillota</taxon>
        <taxon>Bacilli</taxon>
        <taxon>Bacillales</taxon>
        <taxon>Alicyclobacillaceae</taxon>
        <taxon>Tumebacillus</taxon>
    </lineage>
</organism>
<evidence type="ECO:0000256" key="5">
    <source>
        <dbReference type="ARBA" id="ARBA00023136"/>
    </source>
</evidence>
<evidence type="ECO:0000256" key="7">
    <source>
        <dbReference type="SAM" id="Phobius"/>
    </source>
</evidence>
<feature type="transmembrane region" description="Helical" evidence="7">
    <location>
        <begin position="12"/>
        <end position="33"/>
    </location>
</feature>
<keyword evidence="9" id="KW-1185">Reference proteome</keyword>
<evidence type="ECO:0000256" key="4">
    <source>
        <dbReference type="ARBA" id="ARBA00022989"/>
    </source>
</evidence>
<evidence type="ECO:0000313" key="8">
    <source>
        <dbReference type="EMBL" id="MCX7571076.1"/>
    </source>
</evidence>
<keyword evidence="5 7" id="KW-0472">Membrane</keyword>
<evidence type="ECO:0000313" key="9">
    <source>
        <dbReference type="Proteomes" id="UP001208017"/>
    </source>
</evidence>
<evidence type="ECO:0000256" key="3">
    <source>
        <dbReference type="ARBA" id="ARBA00022692"/>
    </source>
</evidence>
<gene>
    <name evidence="8" type="ORF">OS242_14085</name>
</gene>
<comment type="caution">
    <text evidence="8">The sequence shown here is derived from an EMBL/GenBank/DDBJ whole genome shotgun (WGS) entry which is preliminary data.</text>
</comment>
<dbReference type="RefSeq" id="WP_267152321.1">
    <property type="nucleotide sequence ID" value="NZ_JAPMLT010000008.1"/>
</dbReference>
<dbReference type="PANTHER" id="PTHR30477:SF0">
    <property type="entry name" value="METAL TRANSPORT SYSTEM MEMBRANE PROTEIN TM_0125-RELATED"/>
    <property type="match status" value="1"/>
</dbReference>
<evidence type="ECO:0000256" key="2">
    <source>
        <dbReference type="ARBA" id="ARBA00008034"/>
    </source>
</evidence>
<keyword evidence="3 6" id="KW-0812">Transmembrane</keyword>
<dbReference type="InterPro" id="IPR037294">
    <property type="entry name" value="ABC_BtuC-like"/>
</dbReference>